<organism evidence="1 2">
    <name type="scientific">Araneus ventricosus</name>
    <name type="common">Orbweaver spider</name>
    <name type="synonym">Epeira ventricosa</name>
    <dbReference type="NCBI Taxonomy" id="182803"/>
    <lineage>
        <taxon>Eukaryota</taxon>
        <taxon>Metazoa</taxon>
        <taxon>Ecdysozoa</taxon>
        <taxon>Arthropoda</taxon>
        <taxon>Chelicerata</taxon>
        <taxon>Arachnida</taxon>
        <taxon>Araneae</taxon>
        <taxon>Araneomorphae</taxon>
        <taxon>Entelegynae</taxon>
        <taxon>Araneoidea</taxon>
        <taxon>Araneidae</taxon>
        <taxon>Araneus</taxon>
    </lineage>
</organism>
<dbReference type="AlphaFoldDB" id="A0A4Y2TXJ2"/>
<evidence type="ECO:0000313" key="2">
    <source>
        <dbReference type="Proteomes" id="UP000499080"/>
    </source>
</evidence>
<dbReference type="Proteomes" id="UP000499080">
    <property type="component" value="Unassembled WGS sequence"/>
</dbReference>
<evidence type="ECO:0000313" key="1">
    <source>
        <dbReference type="EMBL" id="GBO04414.1"/>
    </source>
</evidence>
<proteinExistence type="predicted"/>
<protein>
    <submittedName>
        <fullName evidence="1">Uncharacterized protein</fullName>
    </submittedName>
</protein>
<comment type="caution">
    <text evidence="1">The sequence shown here is derived from an EMBL/GenBank/DDBJ whole genome shotgun (WGS) entry which is preliminary data.</text>
</comment>
<keyword evidence="2" id="KW-1185">Reference proteome</keyword>
<reference evidence="1 2" key="1">
    <citation type="journal article" date="2019" name="Sci. Rep.">
        <title>Orb-weaving spider Araneus ventricosus genome elucidates the spidroin gene catalogue.</title>
        <authorList>
            <person name="Kono N."/>
            <person name="Nakamura H."/>
            <person name="Ohtoshi R."/>
            <person name="Moran D.A.P."/>
            <person name="Shinohara A."/>
            <person name="Yoshida Y."/>
            <person name="Fujiwara M."/>
            <person name="Mori M."/>
            <person name="Tomita M."/>
            <person name="Arakawa K."/>
        </authorList>
    </citation>
    <scope>NUCLEOTIDE SEQUENCE [LARGE SCALE GENOMIC DNA]</scope>
</reference>
<sequence length="152" mass="17464">MFRSGSHGDLRCLLYCLRRPFTWPNHLCHCEESLPPALPVHSITRSRARKSWRSPRLSVILPLEEFYLLLQSLLVTVKKAITALPAHSQQCSGSEVIASPEGLYCFRRIFHLLLLSILSLRRRKPSLLFPVHLNNNVQVRSHMISCCSLYCL</sequence>
<accession>A0A4Y2TXJ2</accession>
<name>A0A4Y2TXJ2_ARAVE</name>
<dbReference type="EMBL" id="BGPR01031383">
    <property type="protein sequence ID" value="GBO04414.1"/>
    <property type="molecule type" value="Genomic_DNA"/>
</dbReference>
<gene>
    <name evidence="1" type="ORF">AVEN_91792_1</name>
</gene>